<gene>
    <name evidence="2" type="ORF">ORD21_17215</name>
</gene>
<accession>A0ABU4DV75</accession>
<organism evidence="2 3">
    <name type="scientific">Deinococcus arenicola</name>
    <dbReference type="NCBI Taxonomy" id="2994950"/>
    <lineage>
        <taxon>Bacteria</taxon>
        <taxon>Thermotogati</taxon>
        <taxon>Deinococcota</taxon>
        <taxon>Deinococci</taxon>
        <taxon>Deinococcales</taxon>
        <taxon>Deinococcaceae</taxon>
        <taxon>Deinococcus</taxon>
    </lineage>
</organism>
<proteinExistence type="predicted"/>
<comment type="caution">
    <text evidence="2">The sequence shown here is derived from an EMBL/GenBank/DDBJ whole genome shotgun (WGS) entry which is preliminary data.</text>
</comment>
<dbReference type="Proteomes" id="UP001276150">
    <property type="component" value="Unassembled WGS sequence"/>
</dbReference>
<evidence type="ECO:0000313" key="3">
    <source>
        <dbReference type="Proteomes" id="UP001276150"/>
    </source>
</evidence>
<keyword evidence="3" id="KW-1185">Reference proteome</keyword>
<feature type="region of interest" description="Disordered" evidence="1">
    <location>
        <begin position="29"/>
        <end position="58"/>
    </location>
</feature>
<evidence type="ECO:0000313" key="2">
    <source>
        <dbReference type="EMBL" id="MDV6376337.1"/>
    </source>
</evidence>
<reference evidence="2 3" key="1">
    <citation type="submission" date="2022-11" db="EMBL/GenBank/DDBJ databases">
        <title>Deinococcus ZS9-10, Low Temperature and Draught-tolerating, UV-resistant Bacteria from Continental Antarctica.</title>
        <authorList>
            <person name="Cheng L."/>
        </authorList>
    </citation>
    <scope>NUCLEOTIDE SEQUENCE [LARGE SCALE GENOMIC DNA]</scope>
    <source>
        <strain evidence="2 3">ZS9-10</strain>
    </source>
</reference>
<sequence>MLRGLWAAPYFFGAPLSAEWNRVAVTAERDTPPITHATPPPTPPAKGLECGKNSSGMT</sequence>
<evidence type="ECO:0000256" key="1">
    <source>
        <dbReference type="SAM" id="MobiDB-lite"/>
    </source>
</evidence>
<dbReference type="EMBL" id="JAPMIV010000058">
    <property type="protein sequence ID" value="MDV6376337.1"/>
    <property type="molecule type" value="Genomic_DNA"/>
</dbReference>
<dbReference type="RefSeq" id="WP_317641697.1">
    <property type="nucleotide sequence ID" value="NZ_JAPMIV010000058.1"/>
</dbReference>
<protein>
    <submittedName>
        <fullName evidence="2">Uncharacterized protein</fullName>
    </submittedName>
</protein>
<name>A0ABU4DV75_9DEIO</name>